<proteinExistence type="inferred from homology"/>
<dbReference type="AlphaFoldDB" id="A0A1H0EX21"/>
<evidence type="ECO:0000313" key="2">
    <source>
        <dbReference type="EMBL" id="SDN86856.1"/>
    </source>
</evidence>
<dbReference type="SUPFAM" id="SSF53067">
    <property type="entry name" value="Actin-like ATPase domain"/>
    <property type="match status" value="1"/>
</dbReference>
<organism evidence="2 3">
    <name type="scientific">Aureimonas jatrophae</name>
    <dbReference type="NCBI Taxonomy" id="1166073"/>
    <lineage>
        <taxon>Bacteria</taxon>
        <taxon>Pseudomonadati</taxon>
        <taxon>Pseudomonadota</taxon>
        <taxon>Alphaproteobacteria</taxon>
        <taxon>Hyphomicrobiales</taxon>
        <taxon>Aurantimonadaceae</taxon>
        <taxon>Aureimonas</taxon>
    </lineage>
</organism>
<dbReference type="Pfam" id="PF00480">
    <property type="entry name" value="ROK"/>
    <property type="match status" value="1"/>
</dbReference>
<dbReference type="Gene3D" id="3.30.420.40">
    <property type="match status" value="2"/>
</dbReference>
<keyword evidence="2" id="KW-0808">Transferase</keyword>
<protein>
    <submittedName>
        <fullName evidence="2">N-acetylglucosamine kinase</fullName>
    </submittedName>
</protein>
<dbReference type="PANTHER" id="PTHR18964">
    <property type="entry name" value="ROK (REPRESSOR, ORF, KINASE) FAMILY"/>
    <property type="match status" value="1"/>
</dbReference>
<keyword evidence="2" id="KW-0418">Kinase</keyword>
<dbReference type="Proteomes" id="UP000198793">
    <property type="component" value="Unassembled WGS sequence"/>
</dbReference>
<dbReference type="InterPro" id="IPR043129">
    <property type="entry name" value="ATPase_NBD"/>
</dbReference>
<keyword evidence="3" id="KW-1185">Reference proteome</keyword>
<dbReference type="EMBL" id="FNIT01000002">
    <property type="protein sequence ID" value="SDN86856.1"/>
    <property type="molecule type" value="Genomic_DNA"/>
</dbReference>
<dbReference type="RefSeq" id="WP_090670290.1">
    <property type="nucleotide sequence ID" value="NZ_FNIT01000002.1"/>
</dbReference>
<reference evidence="2 3" key="1">
    <citation type="submission" date="2016-10" db="EMBL/GenBank/DDBJ databases">
        <authorList>
            <person name="de Groot N.N."/>
        </authorList>
    </citation>
    <scope>NUCLEOTIDE SEQUENCE [LARGE SCALE GENOMIC DNA]</scope>
    <source>
        <strain evidence="3">L7-484,KACC 16230,DSM 25025</strain>
    </source>
</reference>
<dbReference type="InterPro" id="IPR049874">
    <property type="entry name" value="ROK_cs"/>
</dbReference>
<evidence type="ECO:0000313" key="3">
    <source>
        <dbReference type="Proteomes" id="UP000198793"/>
    </source>
</evidence>
<dbReference type="GO" id="GO:0016301">
    <property type="term" value="F:kinase activity"/>
    <property type="evidence" value="ECO:0007669"/>
    <property type="project" value="UniProtKB-KW"/>
</dbReference>
<comment type="similarity">
    <text evidence="1">Belongs to the ROK (NagC/XylR) family.</text>
</comment>
<accession>A0A1H0EX21</accession>
<dbReference type="STRING" id="1166073.SAMN05192530_102257"/>
<dbReference type="InterPro" id="IPR000600">
    <property type="entry name" value="ROK"/>
</dbReference>
<evidence type="ECO:0000256" key="1">
    <source>
        <dbReference type="ARBA" id="ARBA00006479"/>
    </source>
</evidence>
<dbReference type="PANTHER" id="PTHR18964:SF149">
    <property type="entry name" value="BIFUNCTIONAL UDP-N-ACETYLGLUCOSAMINE 2-EPIMERASE_N-ACETYLMANNOSAMINE KINASE"/>
    <property type="match status" value="1"/>
</dbReference>
<gene>
    <name evidence="2" type="ORF">SAMN05192530_102257</name>
</gene>
<dbReference type="OrthoDB" id="9810372at2"/>
<sequence>MTQPASARRLCADIGGSFIKFASVNATGALVGERRVATATGDWPAFAASLAELCGAAPATVPLCLSIAGVADPESGVATVANIPCISGRRLGAELEAELGRPVRVANDADCFVLAEASRGAAQGARIVFGVILGSGVGGGLVVDGRIVEGAGGVSGEWGHGPIMGRRLVGTRALEPFACGCGQAGCLDAVGSARGLERLDSFLNGARRTSLAVVEAWDRGERAATEAVELYLDLVSGPLAMVVNLTGAGAVPVAGGLSNSDRLVAALDEAVRARILRRTAEPLVVRSVLGADAGLIGASLL</sequence>
<dbReference type="PROSITE" id="PS01125">
    <property type="entry name" value="ROK"/>
    <property type="match status" value="1"/>
</dbReference>
<name>A0A1H0EX21_9HYPH</name>